<dbReference type="STRING" id="27342.A0A0H2RJW3"/>
<dbReference type="PANTHER" id="PTHR36183">
    <property type="entry name" value="BETA-GLUCURONIDASE"/>
    <property type="match status" value="1"/>
</dbReference>
<sequence length="452" mass="47439">MVDPALLSVSIEFFAFPGYLNLSATQKCLSNIQALRGVAPAVRIGGTTQDRASFDPSLQSAVQYTVDSPLDAPDTLTYGPEFFELANTLKGDVTVGLNRQLNNITNTMLAAVEAKKVVSGLLALELGNEPEFYASGSPIIPSGTTWSPTEDGASQKAWFTSIQSSVGDIFQAAVYLQYPTWSTTGLIPLLEGAISYVKTFSGHSYPQSACGGASTNLQTLMSHSGIVSYTKQYAKEATSAHSQNKRYFLGETNSATCGGGGISNNFGAGLWVMDYLLQGAMNGVERLYFHQGTIGNCAYCFWGNDTFAPFYGAMFVSEFLGSEGDVDGSGSKLVMLDNGSSSLGAYAMFSTKTGEVLRVLVYNSAFFSGSGSRSSEVVSLAGLKTSATLRAKRLTAPASTSLAGQGITIGGSGTFDASCNSVGSQVFESVVVQSGTASVTLKASEAVILYVN</sequence>
<dbReference type="PANTHER" id="PTHR36183:SF2">
    <property type="entry name" value="BETA-GLUCURONIDASE C-TERMINAL DOMAIN-CONTAINING PROTEIN"/>
    <property type="match status" value="1"/>
</dbReference>
<name>A0A0H2RJW3_9AGAM</name>
<evidence type="ECO:0000313" key="3">
    <source>
        <dbReference type="Proteomes" id="UP000053477"/>
    </source>
</evidence>
<dbReference type="Proteomes" id="UP000053477">
    <property type="component" value="Unassembled WGS sequence"/>
</dbReference>
<evidence type="ECO:0000259" key="1">
    <source>
        <dbReference type="Pfam" id="PF16862"/>
    </source>
</evidence>
<dbReference type="AlphaFoldDB" id="A0A0H2RJW3"/>
<evidence type="ECO:0000313" key="2">
    <source>
        <dbReference type="EMBL" id="KLO12164.1"/>
    </source>
</evidence>
<dbReference type="Gene3D" id="3.20.20.80">
    <property type="entry name" value="Glycosidases"/>
    <property type="match status" value="1"/>
</dbReference>
<dbReference type="EMBL" id="KQ085983">
    <property type="protein sequence ID" value="KLO12164.1"/>
    <property type="molecule type" value="Genomic_DNA"/>
</dbReference>
<gene>
    <name evidence="2" type="ORF">SCHPADRAFT_829950</name>
</gene>
<protein>
    <recommendedName>
        <fullName evidence="1">Beta-glucuronidase C-terminal domain-containing protein</fullName>
    </recommendedName>
</protein>
<dbReference type="InterPro" id="IPR017853">
    <property type="entry name" value="GH"/>
</dbReference>
<reference evidence="2 3" key="1">
    <citation type="submission" date="2015-04" db="EMBL/GenBank/DDBJ databases">
        <title>Complete genome sequence of Schizopora paradoxa KUC8140, a cosmopolitan wood degrader in East Asia.</title>
        <authorList>
            <consortium name="DOE Joint Genome Institute"/>
            <person name="Min B."/>
            <person name="Park H."/>
            <person name="Jang Y."/>
            <person name="Kim J.-J."/>
            <person name="Kim K.H."/>
            <person name="Pangilinan J."/>
            <person name="Lipzen A."/>
            <person name="Riley R."/>
            <person name="Grigoriev I.V."/>
            <person name="Spatafora J.W."/>
            <person name="Choi I.-G."/>
        </authorList>
    </citation>
    <scope>NUCLEOTIDE SEQUENCE [LARGE SCALE GENOMIC DNA]</scope>
    <source>
        <strain evidence="2 3">KUC8140</strain>
    </source>
</reference>
<keyword evidence="3" id="KW-1185">Reference proteome</keyword>
<dbReference type="Pfam" id="PF16862">
    <property type="entry name" value="Glyco_hydro_79C"/>
    <property type="match status" value="1"/>
</dbReference>
<dbReference type="Gene3D" id="2.60.40.1180">
    <property type="entry name" value="Golgi alpha-mannosidase II"/>
    <property type="match status" value="1"/>
</dbReference>
<dbReference type="OrthoDB" id="2831684at2759"/>
<accession>A0A0H2RJW3</accession>
<dbReference type="InterPro" id="IPR031728">
    <property type="entry name" value="GlcAase_C"/>
</dbReference>
<dbReference type="SUPFAM" id="SSF51445">
    <property type="entry name" value="(Trans)glycosidases"/>
    <property type="match status" value="1"/>
</dbReference>
<dbReference type="InterPro" id="IPR052974">
    <property type="entry name" value="GH79_Enzymes"/>
</dbReference>
<dbReference type="InParanoid" id="A0A0H2RJW3"/>
<dbReference type="InterPro" id="IPR013780">
    <property type="entry name" value="Glyco_hydro_b"/>
</dbReference>
<feature type="domain" description="Beta-glucuronidase C-terminal" evidence="1">
    <location>
        <begin position="345"/>
        <end position="448"/>
    </location>
</feature>
<proteinExistence type="predicted"/>
<organism evidence="2 3">
    <name type="scientific">Schizopora paradoxa</name>
    <dbReference type="NCBI Taxonomy" id="27342"/>
    <lineage>
        <taxon>Eukaryota</taxon>
        <taxon>Fungi</taxon>
        <taxon>Dikarya</taxon>
        <taxon>Basidiomycota</taxon>
        <taxon>Agaricomycotina</taxon>
        <taxon>Agaricomycetes</taxon>
        <taxon>Hymenochaetales</taxon>
        <taxon>Schizoporaceae</taxon>
        <taxon>Schizopora</taxon>
    </lineage>
</organism>